<keyword evidence="11" id="KW-0472">Membrane</keyword>
<dbReference type="GO" id="GO:0005739">
    <property type="term" value="C:mitochondrion"/>
    <property type="evidence" value="ECO:0007669"/>
    <property type="project" value="TreeGrafter"/>
</dbReference>
<keyword evidence="10 12" id="KW-0408">Iron</keyword>
<evidence type="ECO:0008006" key="15">
    <source>
        <dbReference type="Google" id="ProtNLM"/>
    </source>
</evidence>
<evidence type="ECO:0000256" key="8">
    <source>
        <dbReference type="ARBA" id="ARBA00022989"/>
    </source>
</evidence>
<keyword evidence="3" id="KW-0813">Transport</keyword>
<feature type="binding site" evidence="12">
    <location>
        <position position="124"/>
    </location>
    <ligand>
        <name>Fe cation</name>
        <dbReference type="ChEBI" id="CHEBI:24875"/>
        <label>1</label>
    </ligand>
</feature>
<keyword evidence="8" id="KW-1133">Transmembrane helix</keyword>
<dbReference type="OMA" id="RFLRWGM"/>
<dbReference type="GO" id="GO:0009916">
    <property type="term" value="F:alternative oxidase activity"/>
    <property type="evidence" value="ECO:0007669"/>
    <property type="project" value="InterPro"/>
</dbReference>
<comment type="caution">
    <text evidence="13">The sequence shown here is derived from an EMBL/GenBank/DDBJ whole genome shotgun (WGS) entry which is preliminary data.</text>
</comment>
<protein>
    <recommendedName>
        <fullName evidence="15">Alternative oxidase</fullName>
    </recommendedName>
</protein>
<dbReference type="GO" id="GO:0010230">
    <property type="term" value="P:alternative respiration"/>
    <property type="evidence" value="ECO:0007669"/>
    <property type="project" value="TreeGrafter"/>
</dbReference>
<evidence type="ECO:0000256" key="2">
    <source>
        <dbReference type="ARBA" id="ARBA00008388"/>
    </source>
</evidence>
<evidence type="ECO:0000256" key="9">
    <source>
        <dbReference type="ARBA" id="ARBA00023002"/>
    </source>
</evidence>
<evidence type="ECO:0000256" key="12">
    <source>
        <dbReference type="PIRSR" id="PIRSR005229-1"/>
    </source>
</evidence>
<feature type="binding site" evidence="12">
    <location>
        <position position="214"/>
    </location>
    <ligand>
        <name>Fe cation</name>
        <dbReference type="ChEBI" id="CHEBI:24875"/>
        <label>2</label>
    </ligand>
</feature>
<dbReference type="AlphaFoldDB" id="A0A0V0QW70"/>
<dbReference type="InterPro" id="IPR038659">
    <property type="entry name" value="AOX_sf"/>
</dbReference>
<keyword evidence="14" id="KW-1185">Reference proteome</keyword>
<comment type="similarity">
    <text evidence="2">Belongs to the alternative oxidase family.</text>
</comment>
<dbReference type="PANTHER" id="PTHR31803:SF3">
    <property type="entry name" value="ALTERNATIVE OXIDASE"/>
    <property type="match status" value="1"/>
</dbReference>
<evidence type="ECO:0000256" key="11">
    <source>
        <dbReference type="ARBA" id="ARBA00023136"/>
    </source>
</evidence>
<dbReference type="InParanoid" id="A0A0V0QW70"/>
<dbReference type="Proteomes" id="UP000054937">
    <property type="component" value="Unassembled WGS sequence"/>
</dbReference>
<comment type="cofactor">
    <cofactor evidence="12">
        <name>Fe cation</name>
        <dbReference type="ChEBI" id="CHEBI:24875"/>
    </cofactor>
    <text evidence="12">Binds 2 iron ions per subunit.</text>
</comment>
<accession>A0A0V0QW70</accession>
<dbReference type="InterPro" id="IPR002680">
    <property type="entry name" value="AOX"/>
</dbReference>
<evidence type="ECO:0000256" key="6">
    <source>
        <dbReference type="ARBA" id="ARBA00022723"/>
    </source>
</evidence>
<keyword evidence="4" id="KW-0679">Respiratory chain</keyword>
<evidence type="ECO:0000313" key="13">
    <source>
        <dbReference type="EMBL" id="KRX06133.1"/>
    </source>
</evidence>
<evidence type="ECO:0000256" key="4">
    <source>
        <dbReference type="ARBA" id="ARBA00022660"/>
    </source>
</evidence>
<evidence type="ECO:0000256" key="3">
    <source>
        <dbReference type="ARBA" id="ARBA00022448"/>
    </source>
</evidence>
<keyword evidence="7" id="KW-0249">Electron transport</keyword>
<dbReference type="SMR" id="A0A0V0QW70"/>
<feature type="binding site" evidence="12">
    <location>
        <position position="163"/>
    </location>
    <ligand>
        <name>Fe cation</name>
        <dbReference type="ChEBI" id="CHEBI:24875"/>
        <label>2</label>
    </ligand>
</feature>
<feature type="binding site" evidence="12">
    <location>
        <position position="270"/>
    </location>
    <ligand>
        <name>Fe cation</name>
        <dbReference type="ChEBI" id="CHEBI:24875"/>
        <label>1</label>
    </ligand>
</feature>
<evidence type="ECO:0000313" key="14">
    <source>
        <dbReference type="Proteomes" id="UP000054937"/>
    </source>
</evidence>
<feature type="binding site" evidence="12">
    <location>
        <position position="270"/>
    </location>
    <ligand>
        <name>Fe cation</name>
        <dbReference type="ChEBI" id="CHEBI:24875"/>
        <label>2</label>
    </ligand>
</feature>
<evidence type="ECO:0000256" key="1">
    <source>
        <dbReference type="ARBA" id="ARBA00004370"/>
    </source>
</evidence>
<dbReference type="GO" id="GO:0046872">
    <property type="term" value="F:metal ion binding"/>
    <property type="evidence" value="ECO:0007669"/>
    <property type="project" value="UniProtKB-KW"/>
</dbReference>
<feature type="binding site" evidence="12">
    <location>
        <position position="273"/>
    </location>
    <ligand>
        <name>Fe cation</name>
        <dbReference type="ChEBI" id="CHEBI:24875"/>
        <label>2</label>
    </ligand>
</feature>
<dbReference type="OrthoDB" id="16906at2759"/>
<evidence type="ECO:0000256" key="5">
    <source>
        <dbReference type="ARBA" id="ARBA00022692"/>
    </source>
</evidence>
<dbReference type="PIRSF" id="PIRSF005229">
    <property type="entry name" value="AOX"/>
    <property type="match status" value="1"/>
</dbReference>
<organism evidence="13 14">
    <name type="scientific">Pseudocohnilembus persalinus</name>
    <name type="common">Ciliate</name>
    <dbReference type="NCBI Taxonomy" id="266149"/>
    <lineage>
        <taxon>Eukaryota</taxon>
        <taxon>Sar</taxon>
        <taxon>Alveolata</taxon>
        <taxon>Ciliophora</taxon>
        <taxon>Intramacronucleata</taxon>
        <taxon>Oligohymenophorea</taxon>
        <taxon>Scuticociliatia</taxon>
        <taxon>Philasterida</taxon>
        <taxon>Pseudocohnilembidae</taxon>
        <taxon>Pseudocohnilembus</taxon>
    </lineage>
</organism>
<name>A0A0V0QW70_PSEPJ</name>
<dbReference type="PANTHER" id="PTHR31803">
    <property type="entry name" value="ALTERNATIVE OXIDASE"/>
    <property type="match status" value="1"/>
</dbReference>
<keyword evidence="5" id="KW-0812">Transmembrane</keyword>
<feature type="binding site" evidence="12">
    <location>
        <position position="163"/>
    </location>
    <ligand>
        <name>Fe cation</name>
        <dbReference type="ChEBI" id="CHEBI:24875"/>
        <label>1</label>
    </ligand>
</feature>
<dbReference type="GO" id="GO:0016020">
    <property type="term" value="C:membrane"/>
    <property type="evidence" value="ECO:0007669"/>
    <property type="project" value="UniProtKB-SubCell"/>
</dbReference>
<feature type="binding site" evidence="12">
    <location>
        <position position="166"/>
    </location>
    <ligand>
        <name>Fe cation</name>
        <dbReference type="ChEBI" id="CHEBI:24875"/>
        <label>1</label>
    </ligand>
</feature>
<sequence length="296" mass="34399">MMNSKFGYNLLQIQKRNSSLIPQALHSFSSQKPHFRAQKQEIKTETIQCSKKYAFPHPIWTKEEVLNCPITIKERNTIGDHCAYHSINFLRAGFDICSGYKKIFPWQKNEISEKAWINRVLYLENVAGIPGFVAAMFRHLRSLRKMERDQGWIHTLLQEAENERVHLITFLNVKQPGILFKAGVIGGQFFYTLMFAAVYCLFPRVAHRAVGHLEEQAVITYTHLIEEINREGSPVNHWKNQPAPKMAIEYWQLEENATLLDVVLAVRKDEEHHKDVNHDLANDYTQKMPNPYPPGM</sequence>
<evidence type="ECO:0000256" key="7">
    <source>
        <dbReference type="ARBA" id="ARBA00022982"/>
    </source>
</evidence>
<dbReference type="Pfam" id="PF01786">
    <property type="entry name" value="AOX"/>
    <property type="match status" value="1"/>
</dbReference>
<keyword evidence="6 12" id="KW-0479">Metal-binding</keyword>
<gene>
    <name evidence="13" type="ORF">PPERSA_00013</name>
</gene>
<dbReference type="EMBL" id="LDAU01000100">
    <property type="protein sequence ID" value="KRX06133.1"/>
    <property type="molecule type" value="Genomic_DNA"/>
</dbReference>
<keyword evidence="9" id="KW-0560">Oxidoreductase</keyword>
<dbReference type="Gene3D" id="1.20.1260.140">
    <property type="entry name" value="Alternative oxidase"/>
    <property type="match status" value="1"/>
</dbReference>
<evidence type="ECO:0000256" key="10">
    <source>
        <dbReference type="ARBA" id="ARBA00023004"/>
    </source>
</evidence>
<reference evidence="13 14" key="1">
    <citation type="journal article" date="2015" name="Sci. Rep.">
        <title>Genome of the facultative scuticociliatosis pathogen Pseudocohnilembus persalinus provides insight into its virulence through horizontal gene transfer.</title>
        <authorList>
            <person name="Xiong J."/>
            <person name="Wang G."/>
            <person name="Cheng J."/>
            <person name="Tian M."/>
            <person name="Pan X."/>
            <person name="Warren A."/>
            <person name="Jiang C."/>
            <person name="Yuan D."/>
            <person name="Miao W."/>
        </authorList>
    </citation>
    <scope>NUCLEOTIDE SEQUENCE [LARGE SCALE GENOMIC DNA]</scope>
    <source>
        <strain evidence="13">36N120E</strain>
    </source>
</reference>
<proteinExistence type="inferred from homology"/>
<comment type="subcellular location">
    <subcellularLocation>
        <location evidence="1">Membrane</location>
    </subcellularLocation>
</comment>